<dbReference type="Proteomes" id="UP000006591">
    <property type="component" value="Chromosome 2"/>
</dbReference>
<keyword evidence="1" id="KW-1133">Transmembrane helix</keyword>
<organism evidence="2">
    <name type="scientific">Oryza nivara</name>
    <name type="common">Indian wild rice</name>
    <name type="synonym">Oryza sativa f. spontanea</name>
    <dbReference type="NCBI Taxonomy" id="4536"/>
    <lineage>
        <taxon>Eukaryota</taxon>
        <taxon>Viridiplantae</taxon>
        <taxon>Streptophyta</taxon>
        <taxon>Embryophyta</taxon>
        <taxon>Tracheophyta</taxon>
        <taxon>Spermatophyta</taxon>
        <taxon>Magnoliopsida</taxon>
        <taxon>Liliopsida</taxon>
        <taxon>Poales</taxon>
        <taxon>Poaceae</taxon>
        <taxon>BOP clade</taxon>
        <taxon>Oryzoideae</taxon>
        <taxon>Oryzeae</taxon>
        <taxon>Oryzinae</taxon>
        <taxon>Oryza</taxon>
    </lineage>
</organism>
<keyword evidence="3" id="KW-1185">Reference proteome</keyword>
<feature type="transmembrane region" description="Helical" evidence="1">
    <location>
        <begin position="81"/>
        <end position="104"/>
    </location>
</feature>
<feature type="transmembrane region" description="Helical" evidence="1">
    <location>
        <begin position="116"/>
        <end position="135"/>
    </location>
</feature>
<evidence type="ECO:0000256" key="1">
    <source>
        <dbReference type="SAM" id="Phobius"/>
    </source>
</evidence>
<evidence type="ECO:0000313" key="2">
    <source>
        <dbReference type="EnsemblPlants" id="ONIVA02G04690.1"/>
    </source>
</evidence>
<keyword evidence="1" id="KW-0472">Membrane</keyword>
<dbReference type="Gramene" id="ONIVA02G04690.1">
    <property type="protein sequence ID" value="ONIVA02G04690.1"/>
    <property type="gene ID" value="ONIVA02G04690"/>
</dbReference>
<reference evidence="2" key="2">
    <citation type="submission" date="2018-04" db="EMBL/GenBank/DDBJ databases">
        <title>OnivRS2 (Oryza nivara Reference Sequence Version 2).</title>
        <authorList>
            <person name="Zhang J."/>
            <person name="Kudrna D."/>
            <person name="Lee S."/>
            <person name="Talag J."/>
            <person name="Rajasekar S."/>
            <person name="Welchert J."/>
            <person name="Hsing Y.-I."/>
            <person name="Wing R.A."/>
        </authorList>
    </citation>
    <scope>NUCLEOTIDE SEQUENCE [LARGE SCALE GENOMIC DNA]</scope>
    <source>
        <strain evidence="2">SL10</strain>
    </source>
</reference>
<dbReference type="HOGENOM" id="CLU_1858465_0_0_1"/>
<accession>A0A0E0G1M3</accession>
<protein>
    <submittedName>
        <fullName evidence="2">Uncharacterized protein</fullName>
    </submittedName>
</protein>
<dbReference type="AlphaFoldDB" id="A0A0E0G1M3"/>
<dbReference type="EnsemblPlants" id="ONIVA02G04690.1">
    <property type="protein sequence ID" value="ONIVA02G04690.1"/>
    <property type="gene ID" value="ONIVA02G04690"/>
</dbReference>
<evidence type="ECO:0000313" key="3">
    <source>
        <dbReference type="Proteomes" id="UP000006591"/>
    </source>
</evidence>
<reference evidence="2" key="1">
    <citation type="submission" date="2015-04" db="UniProtKB">
        <authorList>
            <consortium name="EnsemblPlants"/>
        </authorList>
    </citation>
    <scope>IDENTIFICATION</scope>
    <source>
        <strain evidence="2">SL10</strain>
    </source>
</reference>
<name>A0A0E0G1M3_ORYNI</name>
<keyword evidence="1" id="KW-0812">Transmembrane</keyword>
<sequence>MMSNAFKFGRLNEACFPSELLHSGESEVVASPLVYTLSLDDARFPSKILHSVVSEVVASPLYTLSPVSCLLFSAFTSLDFLYQALLFIFGIEILVLGSGSSILYSRSFNSAEKERGHLYSALAIFLYISIRFVSWKGR</sequence>
<proteinExistence type="predicted"/>